<dbReference type="Pfam" id="PF00465">
    <property type="entry name" value="Fe-ADH"/>
    <property type="match status" value="1"/>
</dbReference>
<dbReference type="SUPFAM" id="SSF56796">
    <property type="entry name" value="Dehydroquinate synthase-like"/>
    <property type="match status" value="1"/>
</dbReference>
<feature type="domain" description="Alcohol dehydrogenase iron-type/glycerol dehydrogenase GldA" evidence="2">
    <location>
        <begin position="19"/>
        <end position="165"/>
    </location>
</feature>
<dbReference type="OrthoDB" id="9804734at2"/>
<dbReference type="Pfam" id="PF25137">
    <property type="entry name" value="ADH_Fe_C"/>
    <property type="match status" value="1"/>
</dbReference>
<accession>A0A401UGQ5</accession>
<dbReference type="PANTHER" id="PTHR11496:SF83">
    <property type="entry name" value="HYDROXYACID-OXOACID TRANSHYDROGENASE, MITOCHONDRIAL"/>
    <property type="match status" value="1"/>
</dbReference>
<dbReference type="Gene3D" id="1.20.1090.10">
    <property type="entry name" value="Dehydroquinate synthase-like - alpha domain"/>
    <property type="match status" value="1"/>
</dbReference>
<evidence type="ECO:0000259" key="3">
    <source>
        <dbReference type="Pfam" id="PF25137"/>
    </source>
</evidence>
<proteinExistence type="predicted"/>
<evidence type="ECO:0000256" key="1">
    <source>
        <dbReference type="ARBA" id="ARBA00023002"/>
    </source>
</evidence>
<dbReference type="PROSITE" id="PS00060">
    <property type="entry name" value="ADH_IRON_2"/>
    <property type="match status" value="1"/>
</dbReference>
<evidence type="ECO:0000313" key="5">
    <source>
        <dbReference type="Proteomes" id="UP000287872"/>
    </source>
</evidence>
<sequence>MKLLELKPQIYKFSNCLEFANEFKLGKKDLIFTNKFLYEKFLKKLNINCNYIFKGDYNIQEPSDDIIDKIIGEIKYKKIDRVIAIGGGSIIDIAKILILKDVTTTKELFERKIPVIKEKKLIIVPTTCGTGSEVTNISITEIKSKGTKMGLACDELYADYAVLIPELAEELPYEFFVYSSIDALIHAIESLVSPKANTYTEMFSFEAIKIIINGYKAIIEKGVDYRKEIIEDFLIGSNYAGIAFGNAGVGAVHALSYPLGGKYHVPHGEANYAFFIEVFKFYNKSNPNGKIKRVNQFIADILNVPEKKAYEALEELLNNLIVRKSLNEYGMKEEEIEIFSQSVIETQGRLLQNNYVEMTLEDIKKIYKDLYKY</sequence>
<dbReference type="InterPro" id="IPR056798">
    <property type="entry name" value="ADH_Fe_C"/>
</dbReference>
<dbReference type="PANTHER" id="PTHR11496">
    <property type="entry name" value="ALCOHOL DEHYDROGENASE"/>
    <property type="match status" value="1"/>
</dbReference>
<dbReference type="GO" id="GO:0046872">
    <property type="term" value="F:metal ion binding"/>
    <property type="evidence" value="ECO:0007669"/>
    <property type="project" value="InterPro"/>
</dbReference>
<dbReference type="InterPro" id="IPR018211">
    <property type="entry name" value="ADH_Fe_CS"/>
</dbReference>
<evidence type="ECO:0000313" key="4">
    <source>
        <dbReference type="EMBL" id="GCD08747.1"/>
    </source>
</evidence>
<keyword evidence="5" id="KW-1185">Reference proteome</keyword>
<dbReference type="EMBL" id="BHYK01000002">
    <property type="protein sequence ID" value="GCD08747.1"/>
    <property type="molecule type" value="Genomic_DNA"/>
</dbReference>
<dbReference type="RefSeq" id="WP_124997504.1">
    <property type="nucleotide sequence ID" value="NZ_BHYK01000002.1"/>
</dbReference>
<dbReference type="AlphaFoldDB" id="A0A401UGQ5"/>
<keyword evidence="1" id="KW-0560">Oxidoreductase</keyword>
<protein>
    <submittedName>
        <fullName evidence="4">4-hydroxybutyrate dehydrogenase</fullName>
    </submittedName>
</protein>
<dbReference type="GO" id="GO:0004022">
    <property type="term" value="F:alcohol dehydrogenase (NAD+) activity"/>
    <property type="evidence" value="ECO:0007669"/>
    <property type="project" value="TreeGrafter"/>
</dbReference>
<name>A0A401UGQ5_9CLOT</name>
<gene>
    <name evidence="4" type="ORF">Ctaglu_03700</name>
</gene>
<feature type="domain" description="Fe-containing alcohol dehydrogenase-like C-terminal" evidence="3">
    <location>
        <begin position="177"/>
        <end position="371"/>
    </location>
</feature>
<organism evidence="4 5">
    <name type="scientific">Clostridium tagluense</name>
    <dbReference type="NCBI Taxonomy" id="360422"/>
    <lineage>
        <taxon>Bacteria</taxon>
        <taxon>Bacillati</taxon>
        <taxon>Bacillota</taxon>
        <taxon>Clostridia</taxon>
        <taxon>Eubacteriales</taxon>
        <taxon>Clostridiaceae</taxon>
        <taxon>Clostridium</taxon>
    </lineage>
</organism>
<dbReference type="Proteomes" id="UP000287872">
    <property type="component" value="Unassembled WGS sequence"/>
</dbReference>
<comment type="caution">
    <text evidence="4">The sequence shown here is derived from an EMBL/GenBank/DDBJ whole genome shotgun (WGS) entry which is preliminary data.</text>
</comment>
<reference evidence="4 5" key="1">
    <citation type="submission" date="2018-11" db="EMBL/GenBank/DDBJ databases">
        <title>Genome sequencing and assembly of Clostridium tagluense strain A121.</title>
        <authorList>
            <person name="Murakami T."/>
            <person name="Segawa T."/>
            <person name="Shcherbakova V.A."/>
            <person name="Mori H."/>
            <person name="Yoshimura Y."/>
        </authorList>
    </citation>
    <scope>NUCLEOTIDE SEQUENCE [LARGE SCALE GENOMIC DNA]</scope>
    <source>
        <strain evidence="4 5">A121</strain>
    </source>
</reference>
<dbReference type="InterPro" id="IPR001670">
    <property type="entry name" value="ADH_Fe/GldA"/>
</dbReference>
<dbReference type="InterPro" id="IPR039697">
    <property type="entry name" value="Alcohol_dehydrogenase_Fe"/>
</dbReference>
<dbReference type="CDD" id="cd14860">
    <property type="entry name" value="4HBD_NAD"/>
    <property type="match status" value="1"/>
</dbReference>
<evidence type="ECO:0000259" key="2">
    <source>
        <dbReference type="Pfam" id="PF00465"/>
    </source>
</evidence>
<dbReference type="Gene3D" id="3.40.50.1970">
    <property type="match status" value="1"/>
</dbReference>